<reference evidence="3" key="1">
    <citation type="journal article" date="2023" name="Mol. Phylogenet. Evol.">
        <title>Genome-scale phylogeny and comparative genomics of the fungal order Sordariales.</title>
        <authorList>
            <person name="Hensen N."/>
            <person name="Bonometti L."/>
            <person name="Westerberg I."/>
            <person name="Brannstrom I.O."/>
            <person name="Guillou S."/>
            <person name="Cros-Aarteil S."/>
            <person name="Calhoun S."/>
            <person name="Haridas S."/>
            <person name="Kuo A."/>
            <person name="Mondo S."/>
            <person name="Pangilinan J."/>
            <person name="Riley R."/>
            <person name="LaButti K."/>
            <person name="Andreopoulos B."/>
            <person name="Lipzen A."/>
            <person name="Chen C."/>
            <person name="Yan M."/>
            <person name="Daum C."/>
            <person name="Ng V."/>
            <person name="Clum A."/>
            <person name="Steindorff A."/>
            <person name="Ohm R.A."/>
            <person name="Martin F."/>
            <person name="Silar P."/>
            <person name="Natvig D.O."/>
            <person name="Lalanne C."/>
            <person name="Gautier V."/>
            <person name="Ament-Velasquez S.L."/>
            <person name="Kruys A."/>
            <person name="Hutchinson M.I."/>
            <person name="Powell A.J."/>
            <person name="Barry K."/>
            <person name="Miller A.N."/>
            <person name="Grigoriev I.V."/>
            <person name="Debuchy R."/>
            <person name="Gladieux P."/>
            <person name="Hiltunen Thoren M."/>
            <person name="Johannesson H."/>
        </authorList>
    </citation>
    <scope>NUCLEOTIDE SEQUENCE</scope>
    <source>
        <strain evidence="3">SMH4131-1</strain>
    </source>
</reference>
<feature type="domain" description="YCII-related" evidence="2">
    <location>
        <begin position="63"/>
        <end position="150"/>
    </location>
</feature>
<evidence type="ECO:0000259" key="2">
    <source>
        <dbReference type="Pfam" id="PF03795"/>
    </source>
</evidence>
<dbReference type="AlphaFoldDB" id="A0AAE0IL41"/>
<protein>
    <recommendedName>
        <fullName evidence="2">YCII-related domain-containing protein</fullName>
    </recommendedName>
</protein>
<dbReference type="PANTHER" id="PTHR33606:SF3">
    <property type="entry name" value="PROTEIN YCII"/>
    <property type="match status" value="1"/>
</dbReference>
<proteinExistence type="predicted"/>
<comment type="caution">
    <text evidence="3">The sequence shown here is derived from an EMBL/GenBank/DDBJ whole genome shotgun (WGS) entry which is preliminary data.</text>
</comment>
<evidence type="ECO:0000313" key="3">
    <source>
        <dbReference type="EMBL" id="KAK3327118.1"/>
    </source>
</evidence>
<dbReference type="PANTHER" id="PTHR33606">
    <property type="entry name" value="PROTEIN YCII"/>
    <property type="match status" value="1"/>
</dbReference>
<evidence type="ECO:0000313" key="4">
    <source>
        <dbReference type="Proteomes" id="UP001286456"/>
    </source>
</evidence>
<keyword evidence="4" id="KW-1185">Reference proteome</keyword>
<dbReference type="InterPro" id="IPR011008">
    <property type="entry name" value="Dimeric_a/b-barrel"/>
</dbReference>
<reference evidence="3" key="2">
    <citation type="submission" date="2023-06" db="EMBL/GenBank/DDBJ databases">
        <authorList>
            <consortium name="Lawrence Berkeley National Laboratory"/>
            <person name="Haridas S."/>
            <person name="Hensen N."/>
            <person name="Bonometti L."/>
            <person name="Westerberg I."/>
            <person name="Brannstrom I.O."/>
            <person name="Guillou S."/>
            <person name="Cros-Aarteil S."/>
            <person name="Calhoun S."/>
            <person name="Kuo A."/>
            <person name="Mondo S."/>
            <person name="Pangilinan J."/>
            <person name="Riley R."/>
            <person name="Labutti K."/>
            <person name="Andreopoulos B."/>
            <person name="Lipzen A."/>
            <person name="Chen C."/>
            <person name="Yanf M."/>
            <person name="Daum C."/>
            <person name="Ng V."/>
            <person name="Clum A."/>
            <person name="Steindorff A."/>
            <person name="Ohm R."/>
            <person name="Martin F."/>
            <person name="Silar P."/>
            <person name="Natvig D."/>
            <person name="Lalanne C."/>
            <person name="Gautier V."/>
            <person name="Ament-Velasquez S.L."/>
            <person name="Kruys A."/>
            <person name="Hutchinson M.I."/>
            <person name="Powell A.J."/>
            <person name="Barry K."/>
            <person name="Miller A.N."/>
            <person name="Grigoriev I.V."/>
            <person name="Debuchy R."/>
            <person name="Gladieux P."/>
            <person name="Thoren M.H."/>
            <person name="Johannesson H."/>
        </authorList>
    </citation>
    <scope>NUCLEOTIDE SEQUENCE</scope>
    <source>
        <strain evidence="3">SMH4131-1</strain>
    </source>
</reference>
<feature type="compositionally biased region" description="Polar residues" evidence="1">
    <location>
        <begin position="207"/>
        <end position="228"/>
    </location>
</feature>
<dbReference type="Proteomes" id="UP001286456">
    <property type="component" value="Unassembled WGS sequence"/>
</dbReference>
<feature type="region of interest" description="Disordered" evidence="1">
    <location>
        <begin position="198"/>
        <end position="249"/>
    </location>
</feature>
<dbReference type="InterPro" id="IPR005545">
    <property type="entry name" value="YCII"/>
</dbReference>
<accession>A0AAE0IL41</accession>
<dbReference type="SUPFAM" id="SSF54909">
    <property type="entry name" value="Dimeric alpha+beta barrel"/>
    <property type="match status" value="1"/>
</dbReference>
<sequence>MASSCSSFSRLRSLITISIPRTPVILHPRSNPAASAFVTYTRSAAAARRNMSSSAAPVRKYEWLVVIPDFPGALAKRIEARPLHFAGLKPAMESGLYKMGGAVLDEVPADDEPTSLKMSGSTVIIVAESKEEILKVLRDDIYAKSGVWDVDNVSFICAPLPSQVTPIRKKQTNLTLGTSNKKTGADVAPEVRLQDSRGTVKKRGRQNHNFLSDIKISSSRETPENTQIHAKDPYQTRTPSSSTKRDTKLGCRFLP</sequence>
<name>A0AAE0IL41_9PEZI</name>
<organism evidence="3 4">
    <name type="scientific">Cercophora scortea</name>
    <dbReference type="NCBI Taxonomy" id="314031"/>
    <lineage>
        <taxon>Eukaryota</taxon>
        <taxon>Fungi</taxon>
        <taxon>Dikarya</taxon>
        <taxon>Ascomycota</taxon>
        <taxon>Pezizomycotina</taxon>
        <taxon>Sordariomycetes</taxon>
        <taxon>Sordariomycetidae</taxon>
        <taxon>Sordariales</taxon>
        <taxon>Lasiosphaeriaceae</taxon>
        <taxon>Cercophora</taxon>
    </lineage>
</organism>
<dbReference type="EMBL" id="JAUEPO010000003">
    <property type="protein sequence ID" value="KAK3327118.1"/>
    <property type="molecule type" value="Genomic_DNA"/>
</dbReference>
<gene>
    <name evidence="3" type="ORF">B0T19DRAFT_420827</name>
</gene>
<evidence type="ECO:0000256" key="1">
    <source>
        <dbReference type="SAM" id="MobiDB-lite"/>
    </source>
</evidence>
<dbReference type="InterPro" id="IPR051807">
    <property type="entry name" value="Sec-metab_biosynth-assoc"/>
</dbReference>
<dbReference type="Pfam" id="PF03795">
    <property type="entry name" value="YCII"/>
    <property type="match status" value="1"/>
</dbReference>
<dbReference type="Gene3D" id="3.30.70.1060">
    <property type="entry name" value="Dimeric alpha+beta barrel"/>
    <property type="match status" value="1"/>
</dbReference>